<evidence type="ECO:0000256" key="6">
    <source>
        <dbReference type="ARBA" id="ARBA00061136"/>
    </source>
</evidence>
<dbReference type="InterPro" id="IPR044063">
    <property type="entry name" value="ZF_RING_GID"/>
</dbReference>
<organism evidence="11 12">
    <name type="scientific">Syncephalis pseudoplumigaleata</name>
    <dbReference type="NCBI Taxonomy" id="1712513"/>
    <lineage>
        <taxon>Eukaryota</taxon>
        <taxon>Fungi</taxon>
        <taxon>Fungi incertae sedis</taxon>
        <taxon>Zoopagomycota</taxon>
        <taxon>Zoopagomycotina</taxon>
        <taxon>Zoopagomycetes</taxon>
        <taxon>Zoopagales</taxon>
        <taxon>Piptocephalidaceae</taxon>
        <taxon>Syncephalis</taxon>
    </lineage>
</organism>
<dbReference type="GO" id="GO:0005737">
    <property type="term" value="C:cytoplasm"/>
    <property type="evidence" value="ECO:0007669"/>
    <property type="project" value="UniProtKB-SubCell"/>
</dbReference>
<gene>
    <name evidence="11" type="ORF">SYNPS1DRAFT_19523</name>
</gene>
<evidence type="ECO:0000256" key="5">
    <source>
        <dbReference type="ARBA" id="ARBA00022833"/>
    </source>
</evidence>
<reference evidence="12" key="1">
    <citation type="journal article" date="2018" name="Nat. Microbiol.">
        <title>Leveraging single-cell genomics to expand the fungal tree of life.</title>
        <authorList>
            <person name="Ahrendt S.R."/>
            <person name="Quandt C.A."/>
            <person name="Ciobanu D."/>
            <person name="Clum A."/>
            <person name="Salamov A."/>
            <person name="Andreopoulos B."/>
            <person name="Cheng J.F."/>
            <person name="Woyke T."/>
            <person name="Pelin A."/>
            <person name="Henrissat B."/>
            <person name="Reynolds N.K."/>
            <person name="Benny G.L."/>
            <person name="Smith M.E."/>
            <person name="James T.Y."/>
            <person name="Grigoriev I.V."/>
        </authorList>
    </citation>
    <scope>NUCLEOTIDE SEQUENCE [LARGE SCALE GENOMIC DNA]</scope>
    <source>
        <strain evidence="12">Benny S71-1</strain>
    </source>
</reference>
<dbReference type="InterPro" id="IPR027370">
    <property type="entry name" value="Znf-RING_euk"/>
</dbReference>
<keyword evidence="3" id="KW-0479">Metal-binding</keyword>
<evidence type="ECO:0000256" key="4">
    <source>
        <dbReference type="ARBA" id="ARBA00022771"/>
    </source>
</evidence>
<dbReference type="InterPro" id="IPR013083">
    <property type="entry name" value="Znf_RING/FYVE/PHD"/>
</dbReference>
<keyword evidence="4 9" id="KW-0863">Zinc-finger</keyword>
<dbReference type="GO" id="GO:0061630">
    <property type="term" value="F:ubiquitin protein ligase activity"/>
    <property type="evidence" value="ECO:0007669"/>
    <property type="project" value="InterPro"/>
</dbReference>
<dbReference type="GO" id="GO:0043161">
    <property type="term" value="P:proteasome-mediated ubiquitin-dependent protein catabolic process"/>
    <property type="evidence" value="ECO:0007669"/>
    <property type="project" value="InterPro"/>
</dbReference>
<evidence type="ECO:0000256" key="7">
    <source>
        <dbReference type="ARBA" id="ARBA00075398"/>
    </source>
</evidence>
<comment type="similarity">
    <text evidence="6">Belongs to the RMD5/GID2 family.</text>
</comment>
<evidence type="ECO:0000256" key="2">
    <source>
        <dbReference type="ARBA" id="ARBA00022490"/>
    </source>
</evidence>
<protein>
    <recommendedName>
        <fullName evidence="8">GID complex catalytic subunit 2</fullName>
    </recommendedName>
    <alternativeName>
        <fullName evidence="7">Glucose-induced degradation protein 2</fullName>
    </alternativeName>
</protein>
<keyword evidence="5" id="KW-0862">Zinc</keyword>
<dbReference type="EMBL" id="KZ991625">
    <property type="protein sequence ID" value="RKP22822.1"/>
    <property type="molecule type" value="Genomic_DNA"/>
</dbReference>
<evidence type="ECO:0000313" key="12">
    <source>
        <dbReference type="Proteomes" id="UP000278143"/>
    </source>
</evidence>
<dbReference type="InterPro" id="IPR024964">
    <property type="entry name" value="CTLH/CRA"/>
</dbReference>
<feature type="zinc finger region" description="RING-Gid-type" evidence="9">
    <location>
        <begin position="231"/>
        <end position="274"/>
    </location>
</feature>
<dbReference type="InterPro" id="IPR045098">
    <property type="entry name" value="Fyv10_fam"/>
</dbReference>
<dbReference type="Pfam" id="PF10607">
    <property type="entry name" value="CTLH"/>
    <property type="match status" value="1"/>
</dbReference>
<feature type="domain" description="RING-Gid-type" evidence="10">
    <location>
        <begin position="231"/>
        <end position="274"/>
    </location>
</feature>
<dbReference type="Pfam" id="PF13445">
    <property type="entry name" value="zf-RING_UBOX"/>
    <property type="match status" value="1"/>
</dbReference>
<proteinExistence type="inferred from homology"/>
<dbReference type="OrthoDB" id="1933281at2759"/>
<dbReference type="GO" id="GO:0034657">
    <property type="term" value="C:GID complex"/>
    <property type="evidence" value="ECO:0007669"/>
    <property type="project" value="TreeGrafter"/>
</dbReference>
<dbReference type="AlphaFoldDB" id="A0A4P9YTW4"/>
<evidence type="ECO:0000256" key="9">
    <source>
        <dbReference type="PROSITE-ProRule" id="PRU01215"/>
    </source>
</evidence>
<evidence type="ECO:0000259" key="10">
    <source>
        <dbReference type="PROSITE" id="PS51867"/>
    </source>
</evidence>
<accession>A0A4P9YTW4</accession>
<dbReference type="PANTHER" id="PTHR12170:SF3">
    <property type="entry name" value="GH10162P"/>
    <property type="match status" value="1"/>
</dbReference>
<feature type="non-terminal residue" evidence="11">
    <location>
        <position position="1"/>
    </location>
</feature>
<dbReference type="PROSITE" id="PS51867">
    <property type="entry name" value="ZF_RING_GID"/>
    <property type="match status" value="1"/>
</dbReference>
<dbReference type="GO" id="GO:0005634">
    <property type="term" value="C:nucleus"/>
    <property type="evidence" value="ECO:0007669"/>
    <property type="project" value="TreeGrafter"/>
</dbReference>
<dbReference type="GO" id="GO:0008270">
    <property type="term" value="F:zinc ion binding"/>
    <property type="evidence" value="ECO:0007669"/>
    <property type="project" value="UniProtKB-KW"/>
</dbReference>
<dbReference type="FunFam" id="3.30.40.10:FF:000143">
    <property type="entry name" value="Regulator of gluconeogenesis Rmd5"/>
    <property type="match status" value="1"/>
</dbReference>
<name>A0A4P9YTW4_9FUNG</name>
<comment type="subcellular location">
    <subcellularLocation>
        <location evidence="1">Cytoplasm</location>
    </subcellularLocation>
</comment>
<dbReference type="InterPro" id="IPR037683">
    <property type="entry name" value="Rmd5_dRing"/>
</dbReference>
<dbReference type="Gene3D" id="3.30.40.10">
    <property type="entry name" value="Zinc/RING finger domain, C3HC4 (zinc finger)"/>
    <property type="match status" value="1"/>
</dbReference>
<sequence>KYKLDLDTIADTAAFHGTEHAILEAVCLHFLIHGEFELADSLIKESKIDVPMATRDNYARLFEILTPLRQNNLAPALSWAAQHRELFPPEHENNLEFALHRLQYLQLLTSGDVYSALMYARTHVGPFYVPRLMGALLYAGRLHDSPYADMVDERQWRNVEQLFRTEYCKALKLPHESPLYTSIMVGTTAIPSVIKMSQVMRANRTEWTQQDELPVSIPIPDSVRYHSIFVCPVSKDYGTSENPPMRLPCGHVIGYETLMKLSNHDQTRFKCPYCPSEATATQAMRIYF</sequence>
<dbReference type="CDD" id="cd16652">
    <property type="entry name" value="dRING_Rmd5p-like"/>
    <property type="match status" value="1"/>
</dbReference>
<keyword evidence="2" id="KW-0963">Cytoplasm</keyword>
<dbReference type="SUPFAM" id="SSF57850">
    <property type="entry name" value="RING/U-box"/>
    <property type="match status" value="1"/>
</dbReference>
<evidence type="ECO:0000313" key="11">
    <source>
        <dbReference type="EMBL" id="RKP22822.1"/>
    </source>
</evidence>
<keyword evidence="12" id="KW-1185">Reference proteome</keyword>
<evidence type="ECO:0000256" key="8">
    <source>
        <dbReference type="ARBA" id="ARBA00080744"/>
    </source>
</evidence>
<evidence type="ECO:0000256" key="3">
    <source>
        <dbReference type="ARBA" id="ARBA00022723"/>
    </source>
</evidence>
<dbReference type="PANTHER" id="PTHR12170">
    <property type="entry name" value="MACROPHAGE ERYTHROBLAST ATTACHER-RELATED"/>
    <property type="match status" value="1"/>
</dbReference>
<evidence type="ECO:0000256" key="1">
    <source>
        <dbReference type="ARBA" id="ARBA00004496"/>
    </source>
</evidence>
<dbReference type="Proteomes" id="UP000278143">
    <property type="component" value="Unassembled WGS sequence"/>
</dbReference>